<dbReference type="SUPFAM" id="SSF53850">
    <property type="entry name" value="Periplasmic binding protein-like II"/>
    <property type="match status" value="1"/>
</dbReference>
<dbReference type="RefSeq" id="WP_060384199.1">
    <property type="nucleotide sequence ID" value="NZ_CP014141.1"/>
</dbReference>
<feature type="active site" description="Proton acceptor" evidence="4">
    <location>
        <position position="145"/>
    </location>
</feature>
<evidence type="ECO:0000313" key="6">
    <source>
        <dbReference type="Proteomes" id="UP000061630"/>
    </source>
</evidence>
<comment type="catalytic activity">
    <reaction evidence="4">
        <text>cyclic dehypoxanthinylfutalosinate = 1,4-dihydroxy-6-naphthoate + dihydroxyacetone</text>
        <dbReference type="Rhea" id="RHEA:33087"/>
        <dbReference type="ChEBI" id="CHEBI:16016"/>
        <dbReference type="ChEBI" id="CHEBI:64254"/>
        <dbReference type="ChEBI" id="CHEBI:64270"/>
        <dbReference type="EC" id="4.1.99.29"/>
    </reaction>
</comment>
<name>A0A0X8D8F0_9DEIN</name>
<feature type="binding site" evidence="4">
    <location>
        <begin position="107"/>
        <end position="108"/>
    </location>
    <ligand>
        <name>substrate</name>
    </ligand>
</feature>
<dbReference type="EMBL" id="CP014141">
    <property type="protein sequence ID" value="AMA75240.1"/>
    <property type="molecule type" value="Genomic_DNA"/>
</dbReference>
<protein>
    <recommendedName>
        <fullName evidence="4">1,4-dihydroxy-6-naphtoate synthase</fullName>
        <ecNumber evidence="4">4.1.99.29</ecNumber>
    </recommendedName>
    <alternativeName>
        <fullName evidence="4">Menaquinone biosynthetic enzyme MqnD</fullName>
    </alternativeName>
</protein>
<proteinExistence type="inferred from homology"/>
<evidence type="ECO:0000256" key="1">
    <source>
        <dbReference type="ARBA" id="ARBA00004863"/>
    </source>
</evidence>
<accession>A0A0X8D8F0</accession>
<keyword evidence="2 4" id="KW-0474">Menaquinone biosynthesis</keyword>
<dbReference type="InterPro" id="IPR030869">
    <property type="entry name" value="MqnD"/>
</dbReference>
<dbReference type="Proteomes" id="UP000061630">
    <property type="component" value="Chromosome"/>
</dbReference>
<dbReference type="CDD" id="cd13635">
    <property type="entry name" value="PBP2_Ttha1568_Mqnd"/>
    <property type="match status" value="1"/>
</dbReference>
<keyword evidence="3 4" id="KW-0456">Lyase</keyword>
<dbReference type="InterPro" id="IPR003773">
    <property type="entry name" value="Menaquinone_biosynth"/>
</dbReference>
<dbReference type="AlphaFoldDB" id="A0A0X8D8F0"/>
<sequence length="272" mass="30038">MEALRLGFSPCPNDTFIFYALVHGRVESPVPLEPVLEDVETLNRWALEGRLPLTKLSYAAYAQVRDRYVALRSGGALGRGVGPLVVARGPLQALEGLRVAVPGRHTTAYFLLSLYAQGFVPVEVRYDRILPMVAQGEVEAGLIIHESRFTYPRYGLVQVVDLGAWWEERTGLPLPLGVILARRDLGEGLVRALDEAVRRSVAYALAHPEEALDYMRAHAQELSDEVIWAHVHTYVNAFSLDVGEEGERAVARLFAEAEARGLAAPSPRSLFV</sequence>
<comment type="function">
    <text evidence="4">Catalyzes the conversion of cyclic dehypoxanthine futalosine (cyclic DHFL) into 1,4-dihydroxy-6-naphthoate, a step in the biosynthesis of menaquinone (MK, vitamin K2).</text>
</comment>
<gene>
    <name evidence="4" type="primary">mqnD</name>
    <name evidence="5" type="ORF">AV541_02920</name>
</gene>
<reference evidence="5 6" key="1">
    <citation type="submission" date="2016-01" db="EMBL/GenBank/DDBJ databases">
        <title>Genome sequence of Thermus parvatiensis, a thermophile isolated from a hot water spring.</title>
        <authorList>
            <person name="Tripathi C."/>
            <person name="Lal R."/>
        </authorList>
    </citation>
    <scope>NUCLEOTIDE SEQUENCE [LARGE SCALE GENOMIC DNA]</scope>
    <source>
        <strain evidence="5 6">RL</strain>
    </source>
</reference>
<dbReference type="GO" id="GO:0016830">
    <property type="term" value="F:carbon-carbon lyase activity"/>
    <property type="evidence" value="ECO:0007669"/>
    <property type="project" value="UniProtKB-UniRule"/>
</dbReference>
<feature type="binding site" evidence="4">
    <location>
        <begin position="55"/>
        <end position="57"/>
    </location>
    <ligand>
        <name>substrate</name>
    </ligand>
</feature>
<dbReference type="EC" id="4.1.99.29" evidence="4"/>
<dbReference type="PANTHER" id="PTHR37167:SF1">
    <property type="entry name" value="1,4-DIHYDROXY-6-NAPHTOATE SYNTHASE"/>
    <property type="match status" value="1"/>
</dbReference>
<evidence type="ECO:0000256" key="3">
    <source>
        <dbReference type="ARBA" id="ARBA00023239"/>
    </source>
</evidence>
<evidence type="ECO:0000256" key="2">
    <source>
        <dbReference type="ARBA" id="ARBA00022428"/>
    </source>
</evidence>
<dbReference type="Gene3D" id="3.40.190.10">
    <property type="entry name" value="Periplasmic binding protein-like II"/>
    <property type="match status" value="2"/>
</dbReference>
<evidence type="ECO:0000256" key="4">
    <source>
        <dbReference type="HAMAP-Rule" id="MF_00996"/>
    </source>
</evidence>
<organism evidence="5 6">
    <name type="scientific">Thermus parvatiensis</name>
    <dbReference type="NCBI Taxonomy" id="456163"/>
    <lineage>
        <taxon>Bacteria</taxon>
        <taxon>Thermotogati</taxon>
        <taxon>Deinococcota</taxon>
        <taxon>Deinococci</taxon>
        <taxon>Thermales</taxon>
        <taxon>Thermaceae</taxon>
        <taxon>Thermus</taxon>
    </lineage>
</organism>
<dbReference type="HAMAP" id="MF_00996">
    <property type="entry name" value="MqnD"/>
    <property type="match status" value="1"/>
</dbReference>
<evidence type="ECO:0000313" key="5">
    <source>
        <dbReference type="EMBL" id="AMA75240.1"/>
    </source>
</evidence>
<comment type="similarity">
    <text evidence="4">Belongs to the MqnA/MqnD family. MqnD subfamily.</text>
</comment>
<dbReference type="Pfam" id="PF02621">
    <property type="entry name" value="VitK2_biosynth"/>
    <property type="match status" value="1"/>
</dbReference>
<dbReference type="PANTHER" id="PTHR37167">
    <property type="entry name" value="1,4-DIHYDROXY-6-NAPHTOATE SYNTHASE"/>
    <property type="match status" value="1"/>
</dbReference>
<dbReference type="GO" id="GO:0009234">
    <property type="term" value="P:menaquinone biosynthetic process"/>
    <property type="evidence" value="ECO:0007669"/>
    <property type="project" value="UniProtKB-UniRule"/>
</dbReference>
<dbReference type="KEGG" id="tpar:AV541_02920"/>
<comment type="pathway">
    <text evidence="1 4">Quinol/quinone metabolism; menaquinone biosynthesis.</text>
</comment>
<dbReference type="UniPathway" id="UPA00079"/>